<accession>A0A843UF16</accession>
<dbReference type="AlphaFoldDB" id="A0A843UF16"/>
<evidence type="ECO:0000256" key="1">
    <source>
        <dbReference type="SAM" id="MobiDB-lite"/>
    </source>
</evidence>
<keyword evidence="3" id="KW-1185">Reference proteome</keyword>
<comment type="caution">
    <text evidence="2">The sequence shown here is derived from an EMBL/GenBank/DDBJ whole genome shotgun (WGS) entry which is preliminary data.</text>
</comment>
<evidence type="ECO:0000313" key="2">
    <source>
        <dbReference type="EMBL" id="MQL79793.1"/>
    </source>
</evidence>
<organism evidence="2 3">
    <name type="scientific">Colocasia esculenta</name>
    <name type="common">Wild taro</name>
    <name type="synonym">Arum esculentum</name>
    <dbReference type="NCBI Taxonomy" id="4460"/>
    <lineage>
        <taxon>Eukaryota</taxon>
        <taxon>Viridiplantae</taxon>
        <taxon>Streptophyta</taxon>
        <taxon>Embryophyta</taxon>
        <taxon>Tracheophyta</taxon>
        <taxon>Spermatophyta</taxon>
        <taxon>Magnoliopsida</taxon>
        <taxon>Liliopsida</taxon>
        <taxon>Araceae</taxon>
        <taxon>Aroideae</taxon>
        <taxon>Colocasieae</taxon>
        <taxon>Colocasia</taxon>
    </lineage>
</organism>
<dbReference type="EMBL" id="NMUH01000476">
    <property type="protein sequence ID" value="MQL79793.1"/>
    <property type="molecule type" value="Genomic_DNA"/>
</dbReference>
<protein>
    <submittedName>
        <fullName evidence="2">Uncharacterized protein</fullName>
    </submittedName>
</protein>
<sequence length="79" mass="8404">MDVNEPIRSTSSLKLDSIKSRSGSSPSISSIFFLPRPTYVVGEPPGGAEGALSTIGISGDHCGPSISGRWCSQRPQYRH</sequence>
<feature type="region of interest" description="Disordered" evidence="1">
    <location>
        <begin position="1"/>
        <end position="26"/>
    </location>
</feature>
<reference evidence="2" key="1">
    <citation type="submission" date="2017-07" db="EMBL/GenBank/DDBJ databases">
        <title>Taro Niue Genome Assembly and Annotation.</title>
        <authorList>
            <person name="Atibalentja N."/>
            <person name="Keating K."/>
            <person name="Fields C.J."/>
        </authorList>
    </citation>
    <scope>NUCLEOTIDE SEQUENCE</scope>
    <source>
        <strain evidence="2">Niue_2</strain>
        <tissue evidence="2">Leaf</tissue>
    </source>
</reference>
<dbReference type="Proteomes" id="UP000652761">
    <property type="component" value="Unassembled WGS sequence"/>
</dbReference>
<gene>
    <name evidence="2" type="ORF">Taro_012246</name>
</gene>
<proteinExistence type="predicted"/>
<name>A0A843UF16_COLES</name>
<evidence type="ECO:0000313" key="3">
    <source>
        <dbReference type="Proteomes" id="UP000652761"/>
    </source>
</evidence>